<dbReference type="SUPFAM" id="SSF82895">
    <property type="entry name" value="TSP-1 type 1 repeat"/>
    <property type="match status" value="1"/>
</dbReference>
<dbReference type="Pfam" id="PF00090">
    <property type="entry name" value="TSP_1"/>
    <property type="match status" value="1"/>
</dbReference>
<dbReference type="Gene3D" id="2.20.100.10">
    <property type="entry name" value="Thrombospondin type-1 (TSP1) repeat"/>
    <property type="match status" value="1"/>
</dbReference>
<organism evidence="2 3">
    <name type="scientific">Capitella teleta</name>
    <name type="common">Polychaete worm</name>
    <dbReference type="NCBI Taxonomy" id="283909"/>
    <lineage>
        <taxon>Eukaryota</taxon>
        <taxon>Metazoa</taxon>
        <taxon>Spiralia</taxon>
        <taxon>Lophotrochozoa</taxon>
        <taxon>Annelida</taxon>
        <taxon>Polychaeta</taxon>
        <taxon>Sedentaria</taxon>
        <taxon>Scolecida</taxon>
        <taxon>Capitellidae</taxon>
        <taxon>Capitella</taxon>
    </lineage>
</organism>
<dbReference type="AlphaFoldDB" id="X2B525"/>
<dbReference type="HOGENOM" id="CLU_047129_3_0_1"/>
<dbReference type="OMA" id="MVEQQSC"/>
<dbReference type="InterPro" id="IPR036383">
    <property type="entry name" value="TSP1_rpt_sf"/>
</dbReference>
<evidence type="ECO:0000256" key="1">
    <source>
        <dbReference type="ARBA" id="ARBA00023157"/>
    </source>
</evidence>
<dbReference type="FunFam" id="2.20.100.10:FF:000001">
    <property type="entry name" value="semaphorin-5A isoform X1"/>
    <property type="match status" value="1"/>
</dbReference>
<sequence>DGVWINWTQWSTCSASCGGGTTFRQRACAGQSGHGLPCEGQATQHDFCERKQCPSGVGY</sequence>
<dbReference type="InterPro" id="IPR000884">
    <property type="entry name" value="TSP1_rpt"/>
</dbReference>
<accession>X2B525</accession>
<dbReference type="Proteomes" id="UP000014760">
    <property type="component" value="Unassembled WGS sequence"/>
</dbReference>
<reference evidence="2" key="3">
    <citation type="submission" date="2015-06" db="UniProtKB">
        <authorList>
            <consortium name="EnsemblMetazoa"/>
        </authorList>
    </citation>
    <scope>IDENTIFICATION</scope>
</reference>
<dbReference type="PROSITE" id="PS50092">
    <property type="entry name" value="TSP1"/>
    <property type="match status" value="1"/>
</dbReference>
<proteinExistence type="predicted"/>
<dbReference type="EMBL" id="AMQN01000477">
    <property type="status" value="NOT_ANNOTATED_CDS"/>
    <property type="molecule type" value="Genomic_DNA"/>
</dbReference>
<evidence type="ECO:0008006" key="4">
    <source>
        <dbReference type="Google" id="ProtNLM"/>
    </source>
</evidence>
<reference evidence="3" key="1">
    <citation type="submission" date="2012-12" db="EMBL/GenBank/DDBJ databases">
        <authorList>
            <person name="Hellsten U."/>
            <person name="Grimwood J."/>
            <person name="Chapman J.A."/>
            <person name="Shapiro H."/>
            <person name="Aerts A."/>
            <person name="Otillar R.P."/>
            <person name="Terry A.Y."/>
            <person name="Boore J.L."/>
            <person name="Simakov O."/>
            <person name="Marletaz F."/>
            <person name="Cho S.-J."/>
            <person name="Edsinger-Gonzales E."/>
            <person name="Havlak P."/>
            <person name="Kuo D.-H."/>
            <person name="Larsson T."/>
            <person name="Lv J."/>
            <person name="Arendt D."/>
            <person name="Savage R."/>
            <person name="Osoegawa K."/>
            <person name="de Jong P."/>
            <person name="Lindberg D.R."/>
            <person name="Seaver E.C."/>
            <person name="Weisblat D.A."/>
            <person name="Putnam N.H."/>
            <person name="Grigoriev I.V."/>
            <person name="Rokhsar D.S."/>
        </authorList>
    </citation>
    <scope>NUCLEOTIDE SEQUENCE</scope>
    <source>
        <strain evidence="3">I ESC-2004</strain>
    </source>
</reference>
<name>X2B525_CAPTE</name>
<evidence type="ECO:0000313" key="3">
    <source>
        <dbReference type="Proteomes" id="UP000014760"/>
    </source>
</evidence>
<dbReference type="OrthoDB" id="446173at2759"/>
<dbReference type="PRINTS" id="PR01705">
    <property type="entry name" value="TSP1REPEAT"/>
</dbReference>
<dbReference type="SMART" id="SM00209">
    <property type="entry name" value="TSP1"/>
    <property type="match status" value="1"/>
</dbReference>
<keyword evidence="3" id="KW-1185">Reference proteome</keyword>
<keyword evidence="1" id="KW-1015">Disulfide bond</keyword>
<reference evidence="3" key="2">
    <citation type="journal article" date="2013" name="Nature">
        <title>Insights into bilaterian evolution from three spiralian genomes.</title>
        <authorList>
            <person name="Simakov O."/>
            <person name="Marletaz F."/>
            <person name="Cho S.J."/>
            <person name="Edsinger-Gonzales E."/>
            <person name="Havlak P."/>
            <person name="Hellsten U."/>
            <person name="Kuo D.H."/>
            <person name="Larsson T."/>
            <person name="Lv J."/>
            <person name="Arendt D."/>
            <person name="Savage R."/>
            <person name="Osoegawa K."/>
            <person name="de Jong P."/>
            <person name="Grimwood J."/>
            <person name="Chapman J.A."/>
            <person name="Shapiro H."/>
            <person name="Aerts A."/>
            <person name="Otillar R.P."/>
            <person name="Terry A.Y."/>
            <person name="Boore J.L."/>
            <person name="Grigoriev I.V."/>
            <person name="Lindberg D.R."/>
            <person name="Seaver E.C."/>
            <person name="Weisblat D.A."/>
            <person name="Putnam N.H."/>
            <person name="Rokhsar D.S."/>
        </authorList>
    </citation>
    <scope>NUCLEOTIDE SEQUENCE</scope>
    <source>
        <strain evidence="3">I ESC-2004</strain>
    </source>
</reference>
<evidence type="ECO:0000313" key="2">
    <source>
        <dbReference type="EnsemblMetazoa" id="CapteP49289"/>
    </source>
</evidence>
<protein>
    <recommendedName>
        <fullName evidence="4">ADAMTS cysteine-rich domain-containing protein</fullName>
    </recommendedName>
</protein>
<dbReference type="EnsemblMetazoa" id="CapteT49289">
    <property type="protein sequence ID" value="CapteP49289"/>
    <property type="gene ID" value="CapteG49289"/>
</dbReference>